<feature type="transmembrane region" description="Helical" evidence="1">
    <location>
        <begin position="107"/>
        <end position="125"/>
    </location>
</feature>
<keyword evidence="3" id="KW-1185">Reference proteome</keyword>
<evidence type="ECO:0000313" key="3">
    <source>
        <dbReference type="Proteomes" id="UP000027997"/>
    </source>
</evidence>
<evidence type="ECO:0000256" key="1">
    <source>
        <dbReference type="SAM" id="Phobius"/>
    </source>
</evidence>
<dbReference type="AlphaFoldDB" id="A0A081K791"/>
<comment type="caution">
    <text evidence="2">The sequence shown here is derived from an EMBL/GenBank/DDBJ whole genome shotgun (WGS) entry which is preliminary data.</text>
</comment>
<name>A0A081K791_9GAMM</name>
<dbReference type="EMBL" id="JOJP01000001">
    <property type="protein sequence ID" value="KEI70017.1"/>
    <property type="molecule type" value="Genomic_DNA"/>
</dbReference>
<keyword evidence="1" id="KW-1133">Transmembrane helix</keyword>
<dbReference type="STRING" id="305900.GV64_03980"/>
<protein>
    <recommendedName>
        <fullName evidence="4">Transmembrane protein</fullName>
    </recommendedName>
</protein>
<reference evidence="2 3" key="1">
    <citation type="submission" date="2014-06" db="EMBL/GenBank/DDBJ databases">
        <title>Whole Genome Sequences of Three Symbiotic Endozoicomonas Bacteria.</title>
        <authorList>
            <person name="Neave M.J."/>
            <person name="Apprill A."/>
            <person name="Voolstra C.R."/>
        </authorList>
    </citation>
    <scope>NUCLEOTIDE SEQUENCE [LARGE SCALE GENOMIC DNA]</scope>
    <source>
        <strain evidence="2 3">DSM 22380</strain>
    </source>
</reference>
<keyword evidence="1" id="KW-0812">Transmembrane</keyword>
<gene>
    <name evidence="2" type="ORF">GV64_03980</name>
</gene>
<evidence type="ECO:0000313" key="2">
    <source>
        <dbReference type="EMBL" id="KEI70017.1"/>
    </source>
</evidence>
<keyword evidence="1" id="KW-0472">Membrane</keyword>
<dbReference type="Proteomes" id="UP000027997">
    <property type="component" value="Unassembled WGS sequence"/>
</dbReference>
<proteinExistence type="predicted"/>
<accession>A0A081K791</accession>
<organism evidence="2 3">
    <name type="scientific">Endozoicomonas elysicola</name>
    <dbReference type="NCBI Taxonomy" id="305900"/>
    <lineage>
        <taxon>Bacteria</taxon>
        <taxon>Pseudomonadati</taxon>
        <taxon>Pseudomonadota</taxon>
        <taxon>Gammaproteobacteria</taxon>
        <taxon>Oceanospirillales</taxon>
        <taxon>Endozoicomonadaceae</taxon>
        <taxon>Endozoicomonas</taxon>
    </lineage>
</organism>
<feature type="transmembrane region" description="Helical" evidence="1">
    <location>
        <begin position="81"/>
        <end position="101"/>
    </location>
</feature>
<evidence type="ECO:0008006" key="4">
    <source>
        <dbReference type="Google" id="ProtNLM"/>
    </source>
</evidence>
<sequence length="130" mass="13794">MAPAFPAFCITNLSYEKEFNMLSNVENTSATGSSRQPASSIKKSGSFWAKFGPRKVAKSIAKTAKGLRDWISKAPNKKIQAFRIVVLIGMAAGIVCLGVAAAKVTPWVIAGGVLLGGGCLIYRCTRSNRA</sequence>